<gene>
    <name evidence="1" type="ORF">ENQ35_03885</name>
</gene>
<evidence type="ECO:0000313" key="1">
    <source>
        <dbReference type="EMBL" id="HDW51854.1"/>
    </source>
</evidence>
<comment type="caution">
    <text evidence="1">The sequence shown here is derived from an EMBL/GenBank/DDBJ whole genome shotgun (WGS) entry which is preliminary data.</text>
</comment>
<name>A0A7C1J8L8_9THEO</name>
<organism evidence="1">
    <name type="scientific">Ammonifex degensii</name>
    <dbReference type="NCBI Taxonomy" id="42838"/>
    <lineage>
        <taxon>Bacteria</taxon>
        <taxon>Bacillati</taxon>
        <taxon>Bacillota</taxon>
        <taxon>Clostridia</taxon>
        <taxon>Thermoanaerobacterales</taxon>
        <taxon>Thermoanaerobacteraceae</taxon>
        <taxon>Ammonifex</taxon>
    </lineage>
</organism>
<dbReference type="AlphaFoldDB" id="A0A7C1J8L8"/>
<reference evidence="1" key="1">
    <citation type="journal article" date="2020" name="mSystems">
        <title>Genome- and Community-Level Interaction Insights into Carbon Utilization and Element Cycling Functions of Hydrothermarchaeota in Hydrothermal Sediment.</title>
        <authorList>
            <person name="Zhou Z."/>
            <person name="Liu Y."/>
            <person name="Xu W."/>
            <person name="Pan J."/>
            <person name="Luo Z.H."/>
            <person name="Li M."/>
        </authorList>
    </citation>
    <scope>NUCLEOTIDE SEQUENCE [LARGE SCALE GENOMIC DNA]</scope>
    <source>
        <strain evidence="1">SpSt-301</strain>
    </source>
</reference>
<dbReference type="EMBL" id="DSMV01000239">
    <property type="protein sequence ID" value="HDW51854.1"/>
    <property type="molecule type" value="Genomic_DNA"/>
</dbReference>
<accession>A0A7C1J8L8</accession>
<sequence>MKVYKLRQMNISEYIEGDKSRSDILKEVIFSLPSAELRKGITWRIGNVSSLDNDGLYFRIGKISRSTIETYKEGNFLDQEFETAPYTHAVLDTRLEVCAVARKTKLSRTVTGIAHRFVELLSRSERARFFNVEFEIDEINDPEDFITYLRSALLISRFWVTFSRPNPFDLEEDFMKPFASFLEKSNGEAGKVEIRGGEGLNPSTLESVARSAAATGNDAGACLLEEEGRKPVRKRLSGNPAIIPEENLADDQQRRRFLQRVRELYYRIRGNGGTQGE</sequence>
<protein>
    <submittedName>
        <fullName evidence="1">Uncharacterized protein</fullName>
    </submittedName>
</protein>
<proteinExistence type="predicted"/>